<organism evidence="2 3">
    <name type="scientific">Saitozyma podzolica</name>
    <dbReference type="NCBI Taxonomy" id="1890683"/>
    <lineage>
        <taxon>Eukaryota</taxon>
        <taxon>Fungi</taxon>
        <taxon>Dikarya</taxon>
        <taxon>Basidiomycota</taxon>
        <taxon>Agaricomycotina</taxon>
        <taxon>Tremellomycetes</taxon>
        <taxon>Tremellales</taxon>
        <taxon>Trimorphomycetaceae</taxon>
        <taxon>Saitozyma</taxon>
    </lineage>
</organism>
<keyword evidence="1" id="KW-0472">Membrane</keyword>
<dbReference type="AlphaFoldDB" id="A0A427YUY5"/>
<dbReference type="Proteomes" id="UP000279259">
    <property type="component" value="Unassembled WGS sequence"/>
</dbReference>
<protein>
    <submittedName>
        <fullName evidence="2">Uncharacterized protein</fullName>
    </submittedName>
</protein>
<accession>A0A427YUY5</accession>
<dbReference type="EMBL" id="RSCD01000002">
    <property type="protein sequence ID" value="RSH94821.1"/>
    <property type="molecule type" value="Genomic_DNA"/>
</dbReference>
<dbReference type="OrthoDB" id="2561286at2759"/>
<feature type="transmembrane region" description="Helical" evidence="1">
    <location>
        <begin position="43"/>
        <end position="63"/>
    </location>
</feature>
<keyword evidence="3" id="KW-1185">Reference proteome</keyword>
<keyword evidence="1" id="KW-1133">Transmembrane helix</keyword>
<proteinExistence type="predicted"/>
<comment type="caution">
    <text evidence="2">The sequence shown here is derived from an EMBL/GenBank/DDBJ whole genome shotgun (WGS) entry which is preliminary data.</text>
</comment>
<keyword evidence="1" id="KW-0812">Transmembrane</keyword>
<sequence>MGRYVDDMASLSTHRQTLAHHNRSGSEPTVPVHFNSTPRTHLTTMRCAAFLAAVVFALPALAFDYGDIPINKAVRSNGYVVAFRGDLITKSPAAVSLCGESSLIRPRDGEIHYFYEKDHIAHLAEKGVESAAKRRMNHEVERSPQDELLSDVAPVYNDGTGVKAFGGAANDS</sequence>
<evidence type="ECO:0000256" key="1">
    <source>
        <dbReference type="SAM" id="Phobius"/>
    </source>
</evidence>
<evidence type="ECO:0000313" key="3">
    <source>
        <dbReference type="Proteomes" id="UP000279259"/>
    </source>
</evidence>
<gene>
    <name evidence="2" type="ORF">EHS25_004627</name>
</gene>
<evidence type="ECO:0000313" key="2">
    <source>
        <dbReference type="EMBL" id="RSH94821.1"/>
    </source>
</evidence>
<name>A0A427YUY5_9TREE</name>
<reference evidence="2 3" key="1">
    <citation type="submission" date="2018-11" db="EMBL/GenBank/DDBJ databases">
        <title>Genome sequence of Saitozyma podzolica DSM 27192.</title>
        <authorList>
            <person name="Aliyu H."/>
            <person name="Gorte O."/>
            <person name="Ochsenreither K."/>
        </authorList>
    </citation>
    <scope>NUCLEOTIDE SEQUENCE [LARGE SCALE GENOMIC DNA]</scope>
    <source>
        <strain evidence="2 3">DSM 27192</strain>
    </source>
</reference>